<keyword evidence="5" id="KW-0106">Calcium</keyword>
<gene>
    <name evidence="8" type="ORF">OS493_014698</name>
</gene>
<keyword evidence="4" id="KW-0378">Hydrolase</keyword>
<dbReference type="PANTHER" id="PTHR10342">
    <property type="entry name" value="ARYLSULFATASE"/>
    <property type="match status" value="1"/>
</dbReference>
<dbReference type="AlphaFoldDB" id="A0A9X0CFC4"/>
<dbReference type="InterPro" id="IPR024607">
    <property type="entry name" value="Sulfatase_CS"/>
</dbReference>
<evidence type="ECO:0000313" key="9">
    <source>
        <dbReference type="Proteomes" id="UP001163046"/>
    </source>
</evidence>
<evidence type="ECO:0000256" key="6">
    <source>
        <dbReference type="ARBA" id="ARBA00023180"/>
    </source>
</evidence>
<evidence type="ECO:0000256" key="4">
    <source>
        <dbReference type="ARBA" id="ARBA00022801"/>
    </source>
</evidence>
<dbReference type="PANTHER" id="PTHR10342:SF274">
    <property type="entry name" value="ARYLSULFATASE B"/>
    <property type="match status" value="1"/>
</dbReference>
<organism evidence="8 9">
    <name type="scientific">Desmophyllum pertusum</name>
    <dbReference type="NCBI Taxonomy" id="174260"/>
    <lineage>
        <taxon>Eukaryota</taxon>
        <taxon>Metazoa</taxon>
        <taxon>Cnidaria</taxon>
        <taxon>Anthozoa</taxon>
        <taxon>Hexacorallia</taxon>
        <taxon>Scleractinia</taxon>
        <taxon>Caryophylliina</taxon>
        <taxon>Caryophylliidae</taxon>
        <taxon>Desmophyllum</taxon>
    </lineage>
</organism>
<dbReference type="OrthoDB" id="103349at2759"/>
<comment type="similarity">
    <text evidence="2">Belongs to the sulfatase family.</text>
</comment>
<keyword evidence="6" id="KW-0325">Glycoprotein</keyword>
<proteinExistence type="inferred from homology"/>
<name>A0A9X0CFC4_9CNID</name>
<dbReference type="Pfam" id="PF00884">
    <property type="entry name" value="Sulfatase"/>
    <property type="match status" value="1"/>
</dbReference>
<evidence type="ECO:0000259" key="7">
    <source>
        <dbReference type="Pfam" id="PF00884"/>
    </source>
</evidence>
<evidence type="ECO:0000256" key="5">
    <source>
        <dbReference type="ARBA" id="ARBA00022837"/>
    </source>
</evidence>
<comment type="caution">
    <text evidence="8">The sequence shown here is derived from an EMBL/GenBank/DDBJ whole genome shotgun (WGS) entry which is preliminary data.</text>
</comment>
<feature type="domain" description="Sulfatase N-terminal" evidence="7">
    <location>
        <begin position="81"/>
        <end position="223"/>
    </location>
</feature>
<dbReference type="Gene3D" id="3.40.720.10">
    <property type="entry name" value="Alkaline Phosphatase, subunit A"/>
    <property type="match status" value="1"/>
</dbReference>
<reference evidence="8" key="1">
    <citation type="submission" date="2023-01" db="EMBL/GenBank/DDBJ databases">
        <title>Genome assembly of the deep-sea coral Lophelia pertusa.</title>
        <authorList>
            <person name="Herrera S."/>
            <person name="Cordes E."/>
        </authorList>
    </citation>
    <scope>NUCLEOTIDE SEQUENCE</scope>
    <source>
        <strain evidence="8">USNM1676648</strain>
        <tissue evidence="8">Polyp</tissue>
    </source>
</reference>
<dbReference type="GO" id="GO:0046872">
    <property type="term" value="F:metal ion binding"/>
    <property type="evidence" value="ECO:0007669"/>
    <property type="project" value="UniProtKB-KW"/>
</dbReference>
<comment type="cofactor">
    <cofactor evidence="1">
        <name>Ca(2+)</name>
        <dbReference type="ChEBI" id="CHEBI:29108"/>
    </cofactor>
</comment>
<protein>
    <recommendedName>
        <fullName evidence="7">Sulfatase N-terminal domain-containing protein</fullName>
    </recommendedName>
</protein>
<dbReference type="InterPro" id="IPR000917">
    <property type="entry name" value="Sulfatase_N"/>
</dbReference>
<sequence>MTGRYPIHTGLQHEVVHPTNPFGLPLDFQTLPGQLKKVGKPSHRLPKLRYLFPYAPIHNSLHNIISYYEDHRFSVIVIPPGYATHLVGKWHLGFYKWPYVPTKRGFDTAYGFWDGAEGHFDHKRDGVVDFRNGTEPVTNLDGKYATNEYVQRVKEIMDSHDPKQPLFLYMAFQNVHNPIQAPDKYVNKYDFINQKMRRVHAGMADILDEAVGNITKMFKEKGYVWQNSGIVLLLTRVFLGS</sequence>
<evidence type="ECO:0000256" key="3">
    <source>
        <dbReference type="ARBA" id="ARBA00022723"/>
    </source>
</evidence>
<dbReference type="InterPro" id="IPR017850">
    <property type="entry name" value="Alkaline_phosphatase_core_sf"/>
</dbReference>
<keyword evidence="3" id="KW-0479">Metal-binding</keyword>
<dbReference type="SUPFAM" id="SSF53649">
    <property type="entry name" value="Alkaline phosphatase-like"/>
    <property type="match status" value="2"/>
</dbReference>
<evidence type="ECO:0000256" key="2">
    <source>
        <dbReference type="ARBA" id="ARBA00008779"/>
    </source>
</evidence>
<evidence type="ECO:0000313" key="8">
    <source>
        <dbReference type="EMBL" id="KAJ7334387.1"/>
    </source>
</evidence>
<evidence type="ECO:0000256" key="1">
    <source>
        <dbReference type="ARBA" id="ARBA00001913"/>
    </source>
</evidence>
<keyword evidence="9" id="KW-1185">Reference proteome</keyword>
<dbReference type="PROSITE" id="PS00149">
    <property type="entry name" value="SULFATASE_2"/>
    <property type="match status" value="1"/>
</dbReference>
<dbReference type="InterPro" id="IPR047115">
    <property type="entry name" value="ARSB"/>
</dbReference>
<dbReference type="EMBL" id="MU827784">
    <property type="protein sequence ID" value="KAJ7334387.1"/>
    <property type="molecule type" value="Genomic_DNA"/>
</dbReference>
<dbReference type="Proteomes" id="UP001163046">
    <property type="component" value="Unassembled WGS sequence"/>
</dbReference>
<dbReference type="GO" id="GO:0008484">
    <property type="term" value="F:sulfuric ester hydrolase activity"/>
    <property type="evidence" value="ECO:0007669"/>
    <property type="project" value="InterPro"/>
</dbReference>
<accession>A0A9X0CFC4</accession>